<dbReference type="AlphaFoldDB" id="A0A9Q5I592"/>
<dbReference type="SMART" id="SM00225">
    <property type="entry name" value="BTB"/>
    <property type="match status" value="1"/>
</dbReference>
<sequence>MIQSSSRLLYDRRPVVEAVNDDPEYGAYSIGLVRGLLHQICPSDISTYWPPSRYLYNYACGRKNAHICYSPLDNLPPPSPRTPIKFAAFIHDNHYTVLFSKIVSLFTSLVKATMGKKGRRDAKKLKLKPPTPPDSDVGEALVRIEGGPGVNLDLDLGPMRFIARAPFNEFESQKETVTLYSKDNIEFYVSRTVLSIASPYFRNLLLSPDEYIKETNDKMPPPPNHNWELTGVGVEIDESTSVLDALLRFVYPVQSPVFKEPVAEKSLTELPYRLMGPIYDAAKRFEFKFVCQEILDAAHNLIHIKVFPEPGLAAIRAYGVACRLDLSYDTKLKAARNTLCVPYQTSPTAGLEGEGVRRADIERFADFHKRALEAVEDLFRLSENDAYPIGLSDVYASFIACGQCSGAPPNESSNVMRSGAARWWQFYVAKALEKLRLAPLDPVIFSEHFLVPVFREAQSCPSCASLVHWKWCNVMPMLAHAIPAKVYEVSLDVEDDANQNVEAETDDCESTEGSSK</sequence>
<dbReference type="OrthoDB" id="71307at2759"/>
<evidence type="ECO:0000259" key="1">
    <source>
        <dbReference type="PROSITE" id="PS50097"/>
    </source>
</evidence>
<accession>A0A9Q5I592</accession>
<protein>
    <recommendedName>
        <fullName evidence="1">BTB domain-containing protein</fullName>
    </recommendedName>
</protein>
<comment type="caution">
    <text evidence="2">The sequence shown here is derived from an EMBL/GenBank/DDBJ whole genome shotgun (WGS) entry which is preliminary data.</text>
</comment>
<dbReference type="Proteomes" id="UP000757232">
    <property type="component" value="Unassembled WGS sequence"/>
</dbReference>
<evidence type="ECO:0000313" key="3">
    <source>
        <dbReference type="Proteomes" id="UP000757232"/>
    </source>
</evidence>
<reference evidence="2" key="1">
    <citation type="submission" date="2016-06" db="EMBL/GenBank/DDBJ databases">
        <title>Draft Genome sequence of the fungus Inonotus baumii.</title>
        <authorList>
            <person name="Zhu H."/>
            <person name="Lin W."/>
        </authorList>
    </citation>
    <scope>NUCLEOTIDE SEQUENCE</scope>
    <source>
        <strain evidence="2">821</strain>
    </source>
</reference>
<keyword evidence="3" id="KW-1185">Reference proteome</keyword>
<dbReference type="Pfam" id="PF00651">
    <property type="entry name" value="BTB"/>
    <property type="match status" value="1"/>
</dbReference>
<feature type="domain" description="BTB" evidence="1">
    <location>
        <begin position="175"/>
        <end position="259"/>
    </location>
</feature>
<dbReference type="InterPro" id="IPR000210">
    <property type="entry name" value="BTB/POZ_dom"/>
</dbReference>
<dbReference type="CDD" id="cd18186">
    <property type="entry name" value="BTB_POZ_ZBTB_KLHL-like"/>
    <property type="match status" value="1"/>
</dbReference>
<gene>
    <name evidence="2" type="ORF">A7U60_g770</name>
</gene>
<evidence type="ECO:0000313" key="2">
    <source>
        <dbReference type="EMBL" id="OCB91930.1"/>
    </source>
</evidence>
<proteinExistence type="predicted"/>
<dbReference type="PROSITE" id="PS50097">
    <property type="entry name" value="BTB"/>
    <property type="match status" value="1"/>
</dbReference>
<dbReference type="Gene3D" id="3.30.710.10">
    <property type="entry name" value="Potassium Channel Kv1.1, Chain A"/>
    <property type="match status" value="1"/>
</dbReference>
<organism evidence="2 3">
    <name type="scientific">Sanghuangporus baumii</name>
    <name type="common">Phellinus baumii</name>
    <dbReference type="NCBI Taxonomy" id="108892"/>
    <lineage>
        <taxon>Eukaryota</taxon>
        <taxon>Fungi</taxon>
        <taxon>Dikarya</taxon>
        <taxon>Basidiomycota</taxon>
        <taxon>Agaricomycotina</taxon>
        <taxon>Agaricomycetes</taxon>
        <taxon>Hymenochaetales</taxon>
        <taxon>Hymenochaetaceae</taxon>
        <taxon>Sanghuangporus</taxon>
    </lineage>
</organism>
<dbReference type="EMBL" id="LNZH02000049">
    <property type="protein sequence ID" value="OCB91930.1"/>
    <property type="molecule type" value="Genomic_DNA"/>
</dbReference>
<dbReference type="SUPFAM" id="SSF54695">
    <property type="entry name" value="POZ domain"/>
    <property type="match status" value="1"/>
</dbReference>
<name>A0A9Q5I592_SANBA</name>
<dbReference type="InterPro" id="IPR011333">
    <property type="entry name" value="SKP1/BTB/POZ_sf"/>
</dbReference>